<comment type="similarity">
    <text evidence="1 3">Belongs to the type-B carboxylesterase/lipase family.</text>
</comment>
<dbReference type="PROSITE" id="PS00122">
    <property type="entry name" value="CARBOXYLESTERASE_B_1"/>
    <property type="match status" value="1"/>
</dbReference>
<evidence type="ECO:0000259" key="5">
    <source>
        <dbReference type="Pfam" id="PF00135"/>
    </source>
</evidence>
<organism evidence="6 7">
    <name type="scientific">Clytia hemisphaerica</name>
    <dbReference type="NCBI Taxonomy" id="252671"/>
    <lineage>
        <taxon>Eukaryota</taxon>
        <taxon>Metazoa</taxon>
        <taxon>Cnidaria</taxon>
        <taxon>Hydrozoa</taxon>
        <taxon>Hydroidolina</taxon>
        <taxon>Leptothecata</taxon>
        <taxon>Obeliida</taxon>
        <taxon>Clytiidae</taxon>
        <taxon>Clytia</taxon>
    </lineage>
</organism>
<protein>
    <recommendedName>
        <fullName evidence="3">Carboxylic ester hydrolase</fullName>
        <ecNumber evidence="3">3.1.1.-</ecNumber>
    </recommendedName>
</protein>
<keyword evidence="4" id="KW-0812">Transmembrane</keyword>
<dbReference type="InterPro" id="IPR002018">
    <property type="entry name" value="CarbesteraseB"/>
</dbReference>
<accession>A0A7M5XJJ1</accession>
<evidence type="ECO:0000313" key="7">
    <source>
        <dbReference type="Proteomes" id="UP000594262"/>
    </source>
</evidence>
<dbReference type="EnsemblMetazoa" id="CLYHEMT024640.1">
    <property type="protein sequence ID" value="CLYHEMP024640.1"/>
    <property type="gene ID" value="CLYHEMG024640"/>
</dbReference>
<dbReference type="Gene3D" id="3.40.50.1820">
    <property type="entry name" value="alpha/beta hydrolase"/>
    <property type="match status" value="1"/>
</dbReference>
<sequence>KVVCTRVQLLENNIRILSKDSVGVCKAMKREEKERLAIITQPLRTRVTKKPFKKIALAVGIVFLSVAAISIIFLRDHVNITATRILSENHKPHSLDSHRENDVINNGDDDVIVKTAAGVFKGFKEMNNEKVSYRFKGIPFAEPPVGQLRWKPPVPKKKLSGIYVANISNTLCIQYNPPPFPPVEREPSEDCLYLHIHTPTLDENANLPVFVWIHGGFLLNVYSDVTGYYPDGEFASEMNVVGVSLSYRLNAFGWLSLEELWQEDVSYGNYGLMDQILGLKWVKENIRNFGGNPDLVTVSGQSSGGTSIFALAASPLADGLFKRGIPMSGSTNFPRNYTEASKDNRIFIERSKCRNYTKKEDIRECFYNMTPDEVLRSIPGTVYPNWAQKDLSDFPTYGLLTGSLIVTDPISLPVAPKDAYKLQTLTSDIDLLIGTTGQEVGMDPPRVFNSSVPMEVFIEKRLRTFNTIAISDIDIAYKLTKTYVKTKPTPQYWFETYVTDARVTCSNNQLVKDMRRSPHLEKTYRYVSAWKPDKVIDQLAVYHDAAHMTDSIALFGYKFWPKERANMTESERNFMQTIRRVFKQFMVGGVVEGTKAGQTIVFNGDGDVVHLEDDYHQKQCLMWNDPKNGFLPYVWIN</sequence>
<feature type="domain" description="Carboxylesterase type B" evidence="5">
    <location>
        <begin position="110"/>
        <end position="590"/>
    </location>
</feature>
<keyword evidence="4" id="KW-1133">Transmembrane helix</keyword>
<proteinExistence type="inferred from homology"/>
<reference evidence="6" key="1">
    <citation type="submission" date="2021-01" db="UniProtKB">
        <authorList>
            <consortium name="EnsemblMetazoa"/>
        </authorList>
    </citation>
    <scope>IDENTIFICATION</scope>
</reference>
<name>A0A7M5XJJ1_9CNID</name>
<feature type="transmembrane region" description="Helical" evidence="4">
    <location>
        <begin position="55"/>
        <end position="74"/>
    </location>
</feature>
<dbReference type="AlphaFoldDB" id="A0A7M5XJJ1"/>
<keyword evidence="7" id="KW-1185">Reference proteome</keyword>
<evidence type="ECO:0000256" key="4">
    <source>
        <dbReference type="SAM" id="Phobius"/>
    </source>
</evidence>
<dbReference type="GO" id="GO:0016787">
    <property type="term" value="F:hydrolase activity"/>
    <property type="evidence" value="ECO:0007669"/>
    <property type="project" value="UniProtKB-KW"/>
</dbReference>
<dbReference type="InterPro" id="IPR019826">
    <property type="entry name" value="Carboxylesterase_B_AS"/>
</dbReference>
<dbReference type="EC" id="3.1.1.-" evidence="3"/>
<evidence type="ECO:0000256" key="1">
    <source>
        <dbReference type="ARBA" id="ARBA00005964"/>
    </source>
</evidence>
<evidence type="ECO:0000256" key="2">
    <source>
        <dbReference type="ARBA" id="ARBA00022801"/>
    </source>
</evidence>
<dbReference type="InterPro" id="IPR029058">
    <property type="entry name" value="AB_hydrolase_fold"/>
</dbReference>
<evidence type="ECO:0000313" key="6">
    <source>
        <dbReference type="EnsemblMetazoa" id="CLYHEMP024640.1"/>
    </source>
</evidence>
<dbReference type="SUPFAM" id="SSF53474">
    <property type="entry name" value="alpha/beta-Hydrolases"/>
    <property type="match status" value="1"/>
</dbReference>
<dbReference type="Pfam" id="PF00135">
    <property type="entry name" value="COesterase"/>
    <property type="match status" value="1"/>
</dbReference>
<evidence type="ECO:0000256" key="3">
    <source>
        <dbReference type="RuleBase" id="RU361235"/>
    </source>
</evidence>
<keyword evidence="2 3" id="KW-0378">Hydrolase</keyword>
<keyword evidence="4" id="KW-0472">Membrane</keyword>
<dbReference type="PANTHER" id="PTHR11559">
    <property type="entry name" value="CARBOXYLESTERASE"/>
    <property type="match status" value="1"/>
</dbReference>
<dbReference type="OrthoDB" id="3200163at2759"/>
<dbReference type="InterPro" id="IPR050309">
    <property type="entry name" value="Type-B_Carboxylest/Lipase"/>
</dbReference>
<dbReference type="Proteomes" id="UP000594262">
    <property type="component" value="Unplaced"/>
</dbReference>